<dbReference type="PANTHER" id="PTHR47642:SF3">
    <property type="entry name" value="ATP-DEPENDENT DNA HELICASE"/>
    <property type="match status" value="1"/>
</dbReference>
<keyword evidence="1" id="KW-0067">ATP-binding</keyword>
<dbReference type="InterPro" id="IPR051055">
    <property type="entry name" value="PIF1_helicase"/>
</dbReference>
<dbReference type="EC" id="5.6.2.3" evidence="1"/>
<evidence type="ECO:0000259" key="2">
    <source>
        <dbReference type="SMART" id="SM00382"/>
    </source>
</evidence>
<dbReference type="Pfam" id="PF21530">
    <property type="entry name" value="Pif1_2B_dom"/>
    <property type="match status" value="1"/>
</dbReference>
<evidence type="ECO:0000313" key="3">
    <source>
        <dbReference type="Ensembl" id="ENSCCRP00000160365.1"/>
    </source>
</evidence>
<keyword evidence="4" id="KW-1185">Reference proteome</keyword>
<dbReference type="GO" id="GO:0043139">
    <property type="term" value="F:5'-3' DNA helicase activity"/>
    <property type="evidence" value="ECO:0007669"/>
    <property type="project" value="UniProtKB-EC"/>
</dbReference>
<dbReference type="CDD" id="cd18809">
    <property type="entry name" value="SF1_C_RecD"/>
    <property type="match status" value="1"/>
</dbReference>
<reference evidence="3" key="2">
    <citation type="submission" date="2025-09" db="UniProtKB">
        <authorList>
            <consortium name="Ensembl"/>
        </authorList>
    </citation>
    <scope>IDENTIFICATION</scope>
</reference>
<organism evidence="3 4">
    <name type="scientific">Cyprinus carpio carpio</name>
    <dbReference type="NCBI Taxonomy" id="630221"/>
    <lineage>
        <taxon>Eukaryota</taxon>
        <taxon>Metazoa</taxon>
        <taxon>Chordata</taxon>
        <taxon>Craniata</taxon>
        <taxon>Vertebrata</taxon>
        <taxon>Euteleostomi</taxon>
        <taxon>Actinopterygii</taxon>
        <taxon>Neopterygii</taxon>
        <taxon>Teleostei</taxon>
        <taxon>Ostariophysi</taxon>
        <taxon>Cypriniformes</taxon>
        <taxon>Cyprinidae</taxon>
        <taxon>Cyprininae</taxon>
        <taxon>Cyprinus</taxon>
    </lineage>
</organism>
<evidence type="ECO:0000313" key="4">
    <source>
        <dbReference type="Proteomes" id="UP001108240"/>
    </source>
</evidence>
<keyword evidence="1" id="KW-0547">Nucleotide-binding</keyword>
<dbReference type="OMA" id="AINIWRE"/>
<dbReference type="GO" id="GO:0000723">
    <property type="term" value="P:telomere maintenance"/>
    <property type="evidence" value="ECO:0007669"/>
    <property type="project" value="InterPro"/>
</dbReference>
<keyword evidence="1" id="KW-0227">DNA damage</keyword>
<keyword evidence="1" id="KW-0234">DNA repair</keyword>
<feature type="domain" description="AAA+ ATPase" evidence="2">
    <location>
        <begin position="227"/>
        <end position="381"/>
    </location>
</feature>
<dbReference type="InterPro" id="IPR027417">
    <property type="entry name" value="P-loop_NTPase"/>
</dbReference>
<dbReference type="InterPro" id="IPR010285">
    <property type="entry name" value="DNA_helicase_pif1-like_DEAD"/>
</dbReference>
<dbReference type="PANTHER" id="PTHR47642">
    <property type="entry name" value="ATP-DEPENDENT DNA HELICASE"/>
    <property type="match status" value="1"/>
</dbReference>
<reference evidence="3" key="1">
    <citation type="submission" date="2025-08" db="UniProtKB">
        <authorList>
            <consortium name="Ensembl"/>
        </authorList>
    </citation>
    <scope>IDENTIFICATION</scope>
</reference>
<dbReference type="GeneTree" id="ENSGT00940000164296"/>
<comment type="catalytic activity">
    <reaction evidence="1">
        <text>ATP + H2O = ADP + phosphate + H(+)</text>
        <dbReference type="Rhea" id="RHEA:13065"/>
        <dbReference type="ChEBI" id="CHEBI:15377"/>
        <dbReference type="ChEBI" id="CHEBI:15378"/>
        <dbReference type="ChEBI" id="CHEBI:30616"/>
        <dbReference type="ChEBI" id="CHEBI:43474"/>
        <dbReference type="ChEBI" id="CHEBI:456216"/>
        <dbReference type="EC" id="5.6.2.3"/>
    </reaction>
</comment>
<dbReference type="Gene3D" id="3.40.50.300">
    <property type="entry name" value="P-loop containing nucleotide triphosphate hydrolases"/>
    <property type="match status" value="1"/>
</dbReference>
<dbReference type="SUPFAM" id="SSF52540">
    <property type="entry name" value="P-loop containing nucleoside triphosphate hydrolases"/>
    <property type="match status" value="2"/>
</dbReference>
<protein>
    <recommendedName>
        <fullName evidence="1">ATP-dependent DNA helicase</fullName>
        <ecNumber evidence="1">5.6.2.3</ecNumber>
    </recommendedName>
</protein>
<sequence length="620" mass="69841">MDIQYVTDAYACIVYIISYISKSEREMGLLLANAQRESATQGNVDARQALRKLGSVYLHNREVSAQEAVYRLTNMHLKECSRHVQFIPTGEDTVRMSLPLSVIQNKLQSQNLKSEEMWMTSFVDRYKNRPNQSIFEDMCLARFASEYRVVYKGQSCANKIRLENNFGFIVKRTPTNDGPVSQIEKKDNCLSRSDGLSLIRSLNKTQISVFYKLRQWCLSKIRGENPKPFHVFITGGAGTGKSHLIKAIQYEATRLLSQIALNPDDVPVVLTAPTGIAAFQLKASTLHHTFSIGTDVKLPYTPLGEEKLNSLRAKFHGLQILIIDEISMVDHKLLAYVHGRLRQIKQTGDFSPFGNVCVIAVGDFFQLPPVKGKPLYTELPGLGLWSNCFNVVELTQVVRQKDSTFAELLNRLRKRSKKSPLSKEDLEMLRKCDTGEDDNAPLHIFSTNDEVHEHNLKQLINILELIAGHHIKVYNTCLPAKLLLGINARVMLIKNIDVHDGLVNGVCGTVTHIVRADKNKNGGFRRQFPLKLAWACTVHKVQGLKVDCAVVSLKKVFVAGQAYVALSRVRSLSGLTIKDFNEKSIYCNEKVFEYPKKSITCSEKILSSRTVSNFDNESSY</sequence>
<comment type="cofactor">
    <cofactor evidence="1">
        <name>Mg(2+)</name>
        <dbReference type="ChEBI" id="CHEBI:18420"/>
    </cofactor>
</comment>
<keyword evidence="1" id="KW-0347">Helicase</keyword>
<dbReference type="InterPro" id="IPR049163">
    <property type="entry name" value="Pif1-like_2B_dom"/>
</dbReference>
<evidence type="ECO:0000256" key="1">
    <source>
        <dbReference type="RuleBase" id="RU363044"/>
    </source>
</evidence>
<accession>A0A9J8C4U4</accession>
<comment type="similarity">
    <text evidence="1">Belongs to the helicase family.</text>
</comment>
<dbReference type="InterPro" id="IPR003593">
    <property type="entry name" value="AAA+_ATPase"/>
</dbReference>
<keyword evidence="1" id="KW-0233">DNA recombination</keyword>
<dbReference type="SMART" id="SM00382">
    <property type="entry name" value="AAA"/>
    <property type="match status" value="1"/>
</dbReference>
<dbReference type="GO" id="GO:0016787">
    <property type="term" value="F:hydrolase activity"/>
    <property type="evidence" value="ECO:0007669"/>
    <property type="project" value="UniProtKB-KW"/>
</dbReference>
<dbReference type="Ensembl" id="ENSCCRT00000202572.1">
    <property type="protein sequence ID" value="ENSCCRP00000160365.1"/>
    <property type="gene ID" value="ENSCCRG00000079888.1"/>
</dbReference>
<keyword evidence="1" id="KW-0378">Hydrolase</keyword>
<dbReference type="Pfam" id="PF05970">
    <property type="entry name" value="PIF1"/>
    <property type="match status" value="1"/>
</dbReference>
<name>A0A9J8C4U4_CYPCA</name>
<dbReference type="GO" id="GO:0005524">
    <property type="term" value="F:ATP binding"/>
    <property type="evidence" value="ECO:0007669"/>
    <property type="project" value="UniProtKB-KW"/>
</dbReference>
<dbReference type="Proteomes" id="UP001108240">
    <property type="component" value="Unplaced"/>
</dbReference>
<dbReference type="AlphaFoldDB" id="A0A9J8C4U4"/>
<proteinExistence type="inferred from homology"/>
<dbReference type="GO" id="GO:0006310">
    <property type="term" value="P:DNA recombination"/>
    <property type="evidence" value="ECO:0007669"/>
    <property type="project" value="UniProtKB-KW"/>
</dbReference>
<dbReference type="GO" id="GO:0006281">
    <property type="term" value="P:DNA repair"/>
    <property type="evidence" value="ECO:0007669"/>
    <property type="project" value="UniProtKB-KW"/>
</dbReference>